<comment type="caution">
    <text evidence="2">The sequence shown here is derived from an EMBL/GenBank/DDBJ whole genome shotgun (WGS) entry which is preliminary data.</text>
</comment>
<dbReference type="EMBL" id="MCFL01000032">
    <property type="protein sequence ID" value="ORZ33978.1"/>
    <property type="molecule type" value="Genomic_DNA"/>
</dbReference>
<feature type="region of interest" description="Disordered" evidence="1">
    <location>
        <begin position="81"/>
        <end position="107"/>
    </location>
</feature>
<name>A0A1Y2HHA5_9FUNG</name>
<feature type="compositionally biased region" description="Low complexity" evidence="1">
    <location>
        <begin position="89"/>
        <end position="100"/>
    </location>
</feature>
<evidence type="ECO:0000256" key="1">
    <source>
        <dbReference type="SAM" id="MobiDB-lite"/>
    </source>
</evidence>
<dbReference type="PANTHER" id="PTHR21037:SF2">
    <property type="entry name" value="SIMILAR TO NOVEL PROTEIN"/>
    <property type="match status" value="1"/>
</dbReference>
<dbReference type="Pfam" id="PF17653">
    <property type="entry name" value="DUF5522"/>
    <property type="match status" value="1"/>
</dbReference>
<proteinExistence type="predicted"/>
<dbReference type="OrthoDB" id="274765at2759"/>
<dbReference type="InterPro" id="IPR040807">
    <property type="entry name" value="DUF5522"/>
</dbReference>
<protein>
    <submittedName>
        <fullName evidence="2">Uncharacterized protein</fullName>
    </submittedName>
</protein>
<dbReference type="Proteomes" id="UP000193411">
    <property type="component" value="Unassembled WGS sequence"/>
</dbReference>
<keyword evidence="3" id="KW-1185">Reference proteome</keyword>
<sequence length="107" mass="11567">MTTQPTSPSSDPPPSWQKVHDEAIMKGQDSYIDPATGYMVMTSLSHSKRGYCCGNNCRHCPFDHRNVGKLDQVKIDKAQARARQKAAKADNAGVGAASASGDDDLSW</sequence>
<reference evidence="2 3" key="1">
    <citation type="submission" date="2016-07" db="EMBL/GenBank/DDBJ databases">
        <title>Pervasive Adenine N6-methylation of Active Genes in Fungi.</title>
        <authorList>
            <consortium name="DOE Joint Genome Institute"/>
            <person name="Mondo S.J."/>
            <person name="Dannebaum R.O."/>
            <person name="Kuo R.C."/>
            <person name="Labutti K."/>
            <person name="Haridas S."/>
            <person name="Kuo A."/>
            <person name="Salamov A."/>
            <person name="Ahrendt S.R."/>
            <person name="Lipzen A."/>
            <person name="Sullivan W."/>
            <person name="Andreopoulos W.B."/>
            <person name="Clum A."/>
            <person name="Lindquist E."/>
            <person name="Daum C."/>
            <person name="Ramamoorthy G.K."/>
            <person name="Gryganskyi A."/>
            <person name="Culley D."/>
            <person name="Magnuson J.K."/>
            <person name="James T.Y."/>
            <person name="O'Malley M.A."/>
            <person name="Stajich J.E."/>
            <person name="Spatafora J.W."/>
            <person name="Visel A."/>
            <person name="Grigoriev I.V."/>
        </authorList>
    </citation>
    <scope>NUCLEOTIDE SEQUENCE [LARGE SCALE GENOMIC DNA]</scope>
    <source>
        <strain evidence="2 3">PL171</strain>
    </source>
</reference>
<organism evidence="2 3">
    <name type="scientific">Catenaria anguillulae PL171</name>
    <dbReference type="NCBI Taxonomy" id="765915"/>
    <lineage>
        <taxon>Eukaryota</taxon>
        <taxon>Fungi</taxon>
        <taxon>Fungi incertae sedis</taxon>
        <taxon>Blastocladiomycota</taxon>
        <taxon>Blastocladiomycetes</taxon>
        <taxon>Blastocladiales</taxon>
        <taxon>Catenariaceae</taxon>
        <taxon>Catenaria</taxon>
    </lineage>
</organism>
<evidence type="ECO:0000313" key="2">
    <source>
        <dbReference type="EMBL" id="ORZ33978.1"/>
    </source>
</evidence>
<gene>
    <name evidence="2" type="ORF">BCR44DRAFT_37294</name>
</gene>
<dbReference type="PANTHER" id="PTHR21037">
    <property type="entry name" value="39S RIBOSOMAL PROTEIN L14, MITOCHONDRIAL"/>
    <property type="match status" value="1"/>
</dbReference>
<dbReference type="AlphaFoldDB" id="A0A1Y2HHA5"/>
<evidence type="ECO:0000313" key="3">
    <source>
        <dbReference type="Proteomes" id="UP000193411"/>
    </source>
</evidence>
<accession>A0A1Y2HHA5</accession>